<accession>A0A9Q9B376</accession>
<protein>
    <submittedName>
        <fullName evidence="1">Uncharacterized protein</fullName>
    </submittedName>
</protein>
<keyword evidence="2" id="KW-1185">Reference proteome</keyword>
<sequence>MPPAMIQATEDYTGAHRYDRAFGNMIDAAGRGLSNDAAPVTLPGLDRNLTIIGAWPEVFTWILDETDRSECVRHVELVHVRFQKSFPGSYIETTQPRITDSIAFNQQHDREPEQLYA</sequence>
<name>A0A9Q9B376_9PEZI</name>
<organism evidence="1 2">
    <name type="scientific">Septoria linicola</name>
    <dbReference type="NCBI Taxonomy" id="215465"/>
    <lineage>
        <taxon>Eukaryota</taxon>
        <taxon>Fungi</taxon>
        <taxon>Dikarya</taxon>
        <taxon>Ascomycota</taxon>
        <taxon>Pezizomycotina</taxon>
        <taxon>Dothideomycetes</taxon>
        <taxon>Dothideomycetidae</taxon>
        <taxon>Mycosphaerellales</taxon>
        <taxon>Mycosphaerellaceae</taxon>
        <taxon>Septoria</taxon>
    </lineage>
</organism>
<dbReference type="EMBL" id="CP099427">
    <property type="protein sequence ID" value="USW58118.1"/>
    <property type="molecule type" value="Genomic_DNA"/>
</dbReference>
<proteinExistence type="predicted"/>
<evidence type="ECO:0000313" key="2">
    <source>
        <dbReference type="Proteomes" id="UP001056384"/>
    </source>
</evidence>
<evidence type="ECO:0000313" key="1">
    <source>
        <dbReference type="EMBL" id="USW58118.1"/>
    </source>
</evidence>
<reference evidence="1" key="1">
    <citation type="submission" date="2022-06" db="EMBL/GenBank/DDBJ databases">
        <title>Complete genome sequences of two strains of the flax pathogen Septoria linicola.</title>
        <authorList>
            <person name="Lapalu N."/>
            <person name="Simon A."/>
            <person name="Demenou B."/>
            <person name="Paumier D."/>
            <person name="Guillot M.-P."/>
            <person name="Gout L."/>
            <person name="Valade R."/>
        </authorList>
    </citation>
    <scope>NUCLEOTIDE SEQUENCE</scope>
    <source>
        <strain evidence="1">SE15195</strain>
    </source>
</reference>
<dbReference type="Proteomes" id="UP001056384">
    <property type="component" value="Chromosome 10"/>
</dbReference>
<gene>
    <name evidence="1" type="ORF">Slin15195_G114370</name>
</gene>
<dbReference type="AlphaFoldDB" id="A0A9Q9B376"/>